<keyword evidence="2" id="KW-1185">Reference proteome</keyword>
<dbReference type="AlphaFoldDB" id="A0AAV4NXJ1"/>
<protein>
    <submittedName>
        <fullName evidence="1">Uncharacterized protein</fullName>
    </submittedName>
</protein>
<reference evidence="1 2" key="1">
    <citation type="submission" date="2021-06" db="EMBL/GenBank/DDBJ databases">
        <title>Caerostris extrusa draft genome.</title>
        <authorList>
            <person name="Kono N."/>
            <person name="Arakawa K."/>
        </authorList>
    </citation>
    <scope>NUCLEOTIDE SEQUENCE [LARGE SCALE GENOMIC DNA]</scope>
</reference>
<gene>
    <name evidence="1" type="ORF">CEXT_405461</name>
</gene>
<evidence type="ECO:0000313" key="1">
    <source>
        <dbReference type="EMBL" id="GIX88349.1"/>
    </source>
</evidence>
<name>A0AAV4NXJ1_CAEEX</name>
<accession>A0AAV4NXJ1</accession>
<proteinExistence type="predicted"/>
<organism evidence="1 2">
    <name type="scientific">Caerostris extrusa</name>
    <name type="common">Bark spider</name>
    <name type="synonym">Caerostris bankana</name>
    <dbReference type="NCBI Taxonomy" id="172846"/>
    <lineage>
        <taxon>Eukaryota</taxon>
        <taxon>Metazoa</taxon>
        <taxon>Ecdysozoa</taxon>
        <taxon>Arthropoda</taxon>
        <taxon>Chelicerata</taxon>
        <taxon>Arachnida</taxon>
        <taxon>Araneae</taxon>
        <taxon>Araneomorphae</taxon>
        <taxon>Entelegynae</taxon>
        <taxon>Araneoidea</taxon>
        <taxon>Araneidae</taxon>
        <taxon>Caerostris</taxon>
    </lineage>
</organism>
<evidence type="ECO:0000313" key="2">
    <source>
        <dbReference type="Proteomes" id="UP001054945"/>
    </source>
</evidence>
<comment type="caution">
    <text evidence="1">The sequence shown here is derived from an EMBL/GenBank/DDBJ whole genome shotgun (WGS) entry which is preliminary data.</text>
</comment>
<dbReference type="Proteomes" id="UP001054945">
    <property type="component" value="Unassembled WGS sequence"/>
</dbReference>
<dbReference type="EMBL" id="BPLR01021312">
    <property type="protein sequence ID" value="GIX88349.1"/>
    <property type="molecule type" value="Genomic_DNA"/>
</dbReference>
<sequence length="133" mass="14937">MKQIVFVNHVYGVGFRSILKEALTFGNTILFTKPLLTPARCSPLYWNYERHLSDAHVIVCFPGHRLRGLPAVHGHLPGNPDAQRPGHPTLSLLRQEADRHAAGRRWQTPQGQLCHDSLSSSVLWNLLGEIAFL</sequence>